<sequence>MYAMGDLKMGAPEAVSRIDVKQNTTMFERIREVYSDNDKVDDALYMHLASVKLNTPVDILWSDYHDDDSISSSPAAPCASSSPPQLAVWHPSTTMRLFPHQSNLVRHLYKLETQNMTWQRVHEAVFIGIGEMSGFGKTHAMISFCLTNDSTQLNCVTALVKLIPQWISALKDFNVPDDVWECVHSESSMNRLFTRLNTNTASSTSIPSPRIVLVSSTMIASFNGKLRALDRDNRRIVFNRLIVDEIDSLEPKFFNQLLLYAPRIDKKYYNFCYGMSNTMFQLDIEGNPLRNPRNRSYLSDDPIYKNQHSYYDSVRRSHVFWAYKKLVVHHPYSILRRYTNGIASCCLFQELRIPSPASLPLDRVIFPQTCLPESSKKNDVASIQVVIVTNDGKQKSD</sequence>
<gene>
    <name evidence="1" type="ORF">GE061_016766</name>
</gene>
<evidence type="ECO:0000313" key="1">
    <source>
        <dbReference type="EMBL" id="KAF6208312.1"/>
    </source>
</evidence>
<reference evidence="1" key="1">
    <citation type="journal article" date="2021" name="Mol. Ecol. Resour.">
        <title>Apolygus lucorum genome provides insights into omnivorousness and mesophyll feeding.</title>
        <authorList>
            <person name="Liu Y."/>
            <person name="Liu H."/>
            <person name="Wang H."/>
            <person name="Huang T."/>
            <person name="Liu B."/>
            <person name="Yang B."/>
            <person name="Yin L."/>
            <person name="Li B."/>
            <person name="Zhang Y."/>
            <person name="Zhang S."/>
            <person name="Jiang F."/>
            <person name="Zhang X."/>
            <person name="Ren Y."/>
            <person name="Wang B."/>
            <person name="Wang S."/>
            <person name="Lu Y."/>
            <person name="Wu K."/>
            <person name="Fan W."/>
            <person name="Wang G."/>
        </authorList>
    </citation>
    <scope>NUCLEOTIDE SEQUENCE</scope>
    <source>
        <strain evidence="1">12Hb</strain>
    </source>
</reference>
<dbReference type="Proteomes" id="UP000466442">
    <property type="component" value="Unassembled WGS sequence"/>
</dbReference>
<accession>A0A8S9XH30</accession>
<keyword evidence="2" id="KW-1185">Reference proteome</keyword>
<evidence type="ECO:0000313" key="2">
    <source>
        <dbReference type="Proteomes" id="UP000466442"/>
    </source>
</evidence>
<dbReference type="SUPFAM" id="SSF52540">
    <property type="entry name" value="P-loop containing nucleoside triphosphate hydrolases"/>
    <property type="match status" value="1"/>
</dbReference>
<name>A0A8S9XH30_APOLU</name>
<dbReference type="AlphaFoldDB" id="A0A8S9XH30"/>
<comment type="caution">
    <text evidence="1">The sequence shown here is derived from an EMBL/GenBank/DDBJ whole genome shotgun (WGS) entry which is preliminary data.</text>
</comment>
<proteinExistence type="predicted"/>
<organism evidence="1 2">
    <name type="scientific">Apolygus lucorum</name>
    <name type="common">Small green plant bug</name>
    <name type="synonym">Lygocoris lucorum</name>
    <dbReference type="NCBI Taxonomy" id="248454"/>
    <lineage>
        <taxon>Eukaryota</taxon>
        <taxon>Metazoa</taxon>
        <taxon>Ecdysozoa</taxon>
        <taxon>Arthropoda</taxon>
        <taxon>Hexapoda</taxon>
        <taxon>Insecta</taxon>
        <taxon>Pterygota</taxon>
        <taxon>Neoptera</taxon>
        <taxon>Paraneoptera</taxon>
        <taxon>Hemiptera</taxon>
        <taxon>Heteroptera</taxon>
        <taxon>Panheteroptera</taxon>
        <taxon>Cimicomorpha</taxon>
        <taxon>Miridae</taxon>
        <taxon>Mirini</taxon>
        <taxon>Apolygus</taxon>
    </lineage>
</organism>
<protein>
    <submittedName>
        <fullName evidence="1">Uncharacterized protein</fullName>
    </submittedName>
</protein>
<dbReference type="InterPro" id="IPR027417">
    <property type="entry name" value="P-loop_NTPase"/>
</dbReference>
<dbReference type="Gene3D" id="3.40.50.300">
    <property type="entry name" value="P-loop containing nucleotide triphosphate hydrolases"/>
    <property type="match status" value="1"/>
</dbReference>
<dbReference type="EMBL" id="WIXP02000007">
    <property type="protein sequence ID" value="KAF6208312.1"/>
    <property type="molecule type" value="Genomic_DNA"/>
</dbReference>